<dbReference type="InterPro" id="IPR011050">
    <property type="entry name" value="Pectin_lyase_fold/virulence"/>
</dbReference>
<dbReference type="Pfam" id="PF01095">
    <property type="entry name" value="Pectinesterase"/>
    <property type="match status" value="1"/>
</dbReference>
<evidence type="ECO:0000256" key="3">
    <source>
        <dbReference type="ARBA" id="ARBA00023085"/>
    </source>
</evidence>
<dbReference type="SUPFAM" id="SSF51126">
    <property type="entry name" value="Pectin lyase-like"/>
    <property type="match status" value="1"/>
</dbReference>
<feature type="chain" id="PRO_5038172690" description="Pectinesterase" evidence="5">
    <location>
        <begin position="22"/>
        <end position="633"/>
    </location>
</feature>
<sequence>MKVKIHLLLMILLLPIGAVTAQQVHSYSKDGKLINLKGKLQQDIVVAKDGSGDFLFIADALEAIRVYLPKPITVYIKEGIYKEKLLIPGTISNVTFKGDGPEKTIISYDDHTGKNFMDTFDSYTLMVLGNSLIFRDMTIQNTAGSVGQAVALHAEGDRLLFENCHFRGDQDTMFASGENSRQVYRDCYIEGTTDFIFGSATALFDNCEIYSKSNSFITAASTPEWVEYGYVFKNCHLTAAEGVDKVYLGRPWRDFAKTVFIDCQLEDHIVETGWDFWGRPNAKETTYYAEYGSSGPGANSAERADWAHQLSVIEAEGYTAPMIFGGDLSVNNAYGFPWYGYQKDSTYTLSSSYDKYRKNFPELKPISKEADGIDDFLAIEYKSLGYRELKMDVFAPKTKANVALPGILLVHGGGWRSGDRSLQLPLAKALASRGYITAVMDYRLSLEAPFPAGVHDVKESIRWLKEHADRFGLDSSRIAILGGSAGGQLAALVAYTNGMEMYEAYSQRKGAASTDVHALINMDGVMAFHHSESEEGEMAAQWLGGTYEEIPEIWEAASALHQISEKAVPSLFINSQYPRFHAGQDDAIALLDGYEIYSQVEEYSSSPHPFWLFEPWFGSTVNWVDEFLIQLFK</sequence>
<keyword evidence="5" id="KW-0732">Signal</keyword>
<feature type="signal peptide" evidence="5">
    <location>
        <begin position="1"/>
        <end position="21"/>
    </location>
</feature>
<dbReference type="GO" id="GO:0030599">
    <property type="term" value="F:pectinesterase activity"/>
    <property type="evidence" value="ECO:0007669"/>
    <property type="project" value="UniProtKB-UniRule"/>
</dbReference>
<comment type="caution">
    <text evidence="8">The sequence shown here is derived from an EMBL/GenBank/DDBJ whole genome shotgun (WGS) entry which is preliminary data.</text>
</comment>
<evidence type="ECO:0000313" key="8">
    <source>
        <dbReference type="EMBL" id="GGZ15716.1"/>
    </source>
</evidence>
<dbReference type="Gene3D" id="2.160.20.10">
    <property type="entry name" value="Single-stranded right-handed beta-helix, Pectin lyase-like"/>
    <property type="match status" value="1"/>
</dbReference>
<feature type="active site" evidence="4">
    <location>
        <position position="194"/>
    </location>
</feature>
<keyword evidence="3 5" id="KW-0063">Aspartyl esterase</keyword>
<dbReference type="InterPro" id="IPR049492">
    <property type="entry name" value="BD-FAE-like_dom"/>
</dbReference>
<dbReference type="PROSITE" id="PS00503">
    <property type="entry name" value="PECTINESTERASE_2"/>
    <property type="match status" value="1"/>
</dbReference>
<feature type="domain" description="Pectinesterase catalytic" evidence="6">
    <location>
        <begin position="43"/>
        <end position="321"/>
    </location>
</feature>
<dbReference type="Gene3D" id="3.40.50.1820">
    <property type="entry name" value="alpha/beta hydrolase"/>
    <property type="match status" value="1"/>
</dbReference>
<feature type="domain" description="BD-FAE-like" evidence="7">
    <location>
        <begin position="391"/>
        <end position="574"/>
    </location>
</feature>
<dbReference type="Pfam" id="PF20434">
    <property type="entry name" value="BD-FAE"/>
    <property type="match status" value="1"/>
</dbReference>
<dbReference type="GO" id="GO:0045490">
    <property type="term" value="P:pectin catabolic process"/>
    <property type="evidence" value="ECO:0007669"/>
    <property type="project" value="UniProtKB-UniRule"/>
</dbReference>
<evidence type="ECO:0000256" key="4">
    <source>
        <dbReference type="PROSITE-ProRule" id="PRU10040"/>
    </source>
</evidence>
<evidence type="ECO:0000313" key="9">
    <source>
        <dbReference type="Proteomes" id="UP000619457"/>
    </source>
</evidence>
<organism evidence="8 9">
    <name type="scientific">Echinicola pacifica</name>
    <dbReference type="NCBI Taxonomy" id="346377"/>
    <lineage>
        <taxon>Bacteria</taxon>
        <taxon>Pseudomonadati</taxon>
        <taxon>Bacteroidota</taxon>
        <taxon>Cytophagia</taxon>
        <taxon>Cytophagales</taxon>
        <taxon>Cyclobacteriaceae</taxon>
        <taxon>Echinicola</taxon>
    </lineage>
</organism>
<comment type="catalytic activity">
    <reaction evidence="5">
        <text>[(1-&gt;4)-alpha-D-galacturonosyl methyl ester](n) + n H2O = [(1-&gt;4)-alpha-D-galacturonosyl](n) + n methanol + n H(+)</text>
        <dbReference type="Rhea" id="RHEA:22380"/>
        <dbReference type="Rhea" id="RHEA-COMP:14570"/>
        <dbReference type="Rhea" id="RHEA-COMP:14573"/>
        <dbReference type="ChEBI" id="CHEBI:15377"/>
        <dbReference type="ChEBI" id="CHEBI:15378"/>
        <dbReference type="ChEBI" id="CHEBI:17790"/>
        <dbReference type="ChEBI" id="CHEBI:140522"/>
        <dbReference type="ChEBI" id="CHEBI:140523"/>
        <dbReference type="EC" id="3.1.1.11"/>
    </reaction>
</comment>
<keyword evidence="9" id="KW-1185">Reference proteome</keyword>
<dbReference type="InterPro" id="IPR000070">
    <property type="entry name" value="Pectinesterase_cat"/>
</dbReference>
<accession>A0A918PP86</accession>
<comment type="pathway">
    <text evidence="5">Glycan metabolism; pectin degradation; 2-dehydro-3-deoxy-D-gluconate from pectin: step 1/5.</text>
</comment>
<evidence type="ECO:0000256" key="5">
    <source>
        <dbReference type="RuleBase" id="RU000589"/>
    </source>
</evidence>
<dbReference type="GO" id="GO:0042545">
    <property type="term" value="P:cell wall modification"/>
    <property type="evidence" value="ECO:0007669"/>
    <property type="project" value="UniProtKB-UniRule"/>
</dbReference>
<dbReference type="RefSeq" id="WP_018474258.1">
    <property type="nucleotide sequence ID" value="NZ_BMWX01000001.1"/>
</dbReference>
<proteinExistence type="inferred from homology"/>
<dbReference type="InterPro" id="IPR029058">
    <property type="entry name" value="AB_hydrolase_fold"/>
</dbReference>
<dbReference type="PANTHER" id="PTHR31321">
    <property type="entry name" value="ACYL-COA THIOESTER HYDROLASE YBHC-RELATED"/>
    <property type="match status" value="1"/>
</dbReference>
<protein>
    <recommendedName>
        <fullName evidence="5">Pectinesterase</fullName>
        <ecNumber evidence="5">3.1.1.11</ecNumber>
    </recommendedName>
</protein>
<dbReference type="Proteomes" id="UP000619457">
    <property type="component" value="Unassembled WGS sequence"/>
</dbReference>
<gene>
    <name evidence="8" type="ORF">GCM10007049_04890</name>
</gene>
<dbReference type="PANTHER" id="PTHR31321:SF57">
    <property type="entry name" value="PECTINESTERASE 53-RELATED"/>
    <property type="match status" value="1"/>
</dbReference>
<dbReference type="AlphaFoldDB" id="A0A918PP86"/>
<keyword evidence="2 5" id="KW-0378">Hydrolase</keyword>
<dbReference type="InterPro" id="IPR033131">
    <property type="entry name" value="Pectinesterase_Asp_AS"/>
</dbReference>
<dbReference type="SUPFAM" id="SSF53474">
    <property type="entry name" value="alpha/beta-Hydrolases"/>
    <property type="match status" value="1"/>
</dbReference>
<dbReference type="EC" id="3.1.1.11" evidence="5"/>
<evidence type="ECO:0000256" key="1">
    <source>
        <dbReference type="ARBA" id="ARBA00008891"/>
    </source>
</evidence>
<dbReference type="EMBL" id="BMWX01000001">
    <property type="protein sequence ID" value="GGZ15716.1"/>
    <property type="molecule type" value="Genomic_DNA"/>
</dbReference>
<evidence type="ECO:0000259" key="7">
    <source>
        <dbReference type="Pfam" id="PF20434"/>
    </source>
</evidence>
<evidence type="ECO:0000256" key="2">
    <source>
        <dbReference type="ARBA" id="ARBA00022801"/>
    </source>
</evidence>
<dbReference type="GO" id="GO:0009279">
    <property type="term" value="C:cell outer membrane"/>
    <property type="evidence" value="ECO:0007669"/>
    <property type="project" value="TreeGrafter"/>
</dbReference>
<reference evidence="8" key="1">
    <citation type="journal article" date="2014" name="Int. J. Syst. Evol. Microbiol.">
        <title>Complete genome sequence of Corynebacterium casei LMG S-19264T (=DSM 44701T), isolated from a smear-ripened cheese.</title>
        <authorList>
            <consortium name="US DOE Joint Genome Institute (JGI-PGF)"/>
            <person name="Walter F."/>
            <person name="Albersmeier A."/>
            <person name="Kalinowski J."/>
            <person name="Ruckert C."/>
        </authorList>
    </citation>
    <scope>NUCLEOTIDE SEQUENCE</scope>
    <source>
        <strain evidence="8">KCTC 12368</strain>
    </source>
</reference>
<name>A0A918PP86_9BACT</name>
<reference evidence="8" key="2">
    <citation type="submission" date="2020-09" db="EMBL/GenBank/DDBJ databases">
        <authorList>
            <person name="Sun Q."/>
            <person name="Kim S."/>
        </authorList>
    </citation>
    <scope>NUCLEOTIDE SEQUENCE</scope>
    <source>
        <strain evidence="8">KCTC 12368</strain>
    </source>
</reference>
<evidence type="ECO:0000259" key="6">
    <source>
        <dbReference type="Pfam" id="PF01095"/>
    </source>
</evidence>
<dbReference type="InterPro" id="IPR012334">
    <property type="entry name" value="Pectin_lyas_fold"/>
</dbReference>
<comment type="similarity">
    <text evidence="1">Belongs to the pectinesterase family.</text>
</comment>